<dbReference type="GO" id="GO:0005634">
    <property type="term" value="C:nucleus"/>
    <property type="evidence" value="ECO:0007669"/>
    <property type="project" value="TreeGrafter"/>
</dbReference>
<dbReference type="WBParaSite" id="TREG1_88520.1">
    <property type="protein sequence ID" value="TREG1_88520.1"/>
    <property type="gene ID" value="TREG1_88520"/>
</dbReference>
<dbReference type="WBParaSite" id="TREG1_88520.3">
    <property type="protein sequence ID" value="TREG1_88520.3"/>
    <property type="gene ID" value="TREG1_88520"/>
</dbReference>
<dbReference type="Pfam" id="PF10263">
    <property type="entry name" value="SprT-like"/>
    <property type="match status" value="1"/>
</dbReference>
<dbReference type="GO" id="GO:0006974">
    <property type="term" value="P:DNA damage response"/>
    <property type="evidence" value="ECO:0007669"/>
    <property type="project" value="UniProtKB-ARBA"/>
</dbReference>
<name>A0AA85KIQ7_TRIRE</name>
<dbReference type="SMART" id="SM00731">
    <property type="entry name" value="SprT"/>
    <property type="match status" value="1"/>
</dbReference>
<feature type="region of interest" description="Disordered" evidence="1">
    <location>
        <begin position="230"/>
        <end position="249"/>
    </location>
</feature>
<feature type="region of interest" description="Disordered" evidence="1">
    <location>
        <begin position="306"/>
        <end position="336"/>
    </location>
</feature>
<reference evidence="3" key="1">
    <citation type="submission" date="2022-06" db="EMBL/GenBank/DDBJ databases">
        <authorList>
            <person name="Berger JAMES D."/>
            <person name="Berger JAMES D."/>
        </authorList>
    </citation>
    <scope>NUCLEOTIDE SEQUENCE [LARGE SCALE GENOMIC DNA]</scope>
</reference>
<feature type="region of interest" description="Disordered" evidence="1">
    <location>
        <begin position="364"/>
        <end position="383"/>
    </location>
</feature>
<keyword evidence="3" id="KW-1185">Reference proteome</keyword>
<dbReference type="Proteomes" id="UP000050795">
    <property type="component" value="Unassembled WGS sequence"/>
</dbReference>
<reference evidence="4 5" key="2">
    <citation type="submission" date="2023-11" db="UniProtKB">
        <authorList>
            <consortium name="WormBaseParasite"/>
        </authorList>
    </citation>
    <scope>IDENTIFICATION</scope>
</reference>
<dbReference type="PANTHER" id="PTHR23099:SF0">
    <property type="entry name" value="GERM CELL NUCLEAR ACIDIC PROTEIN"/>
    <property type="match status" value="1"/>
</dbReference>
<proteinExistence type="predicted"/>
<dbReference type="InterPro" id="IPR006640">
    <property type="entry name" value="SprT-like_domain"/>
</dbReference>
<dbReference type="WBParaSite" id="TREG1_88520.2">
    <property type="protein sequence ID" value="TREG1_88520.2"/>
    <property type="gene ID" value="TREG1_88520"/>
</dbReference>
<accession>A0AA85KIQ7</accession>
<sequence>MEYFSRTPIKNDVLGIISQLSSRKKNPRTPLRSNRTNTNSREFLPFPLQFVEFTPEKLCVDKCQKKYSSYVKINETHTSEIFKLNVETTSLTGFSPEASSDFPLTNLYGSAFDNSPDAQSLAHISPIVKYSPEASPKTGTGKAAVDDNFDTQLLVQTSPAIKCDSEASPKTCTDKAAVDDNFDTQLLVQTSPAIKCDSEASPKTCTDKAAVDDNFDTQLLVHTSLTEHFLDPNDNNGKVDDSSKLLPVSTKSDMNRSMSLNYSNIRTVAHTSLKIDSLFNPNNKSNVSSGDDDDDAFERFIESQKKTKITKSEDDQSSDWLSGESEEDDDSSSTSPYQTFYYRIHNQVDSSEVRKPSLHLFDSDFSESDRENSSSVKNNQPVTIAVPKRLDVTNCHKSTKKDGKPNLSDVPVEEFVYSLYPVSDNDRKSTAQRKIRHPDALKFVQKFKPNRCELAKKLYEMYNEKIFSNQLPSNLEIIWNRRLLKTAGLCKYMTRTTTHSDKTSTQVRIAQILLSEKVCTTAERVRDTLLHEVCHAAVWLIDGVNDGHGRRWKAWANRAHSIWPQLPMVSVCHAYTIETRFTYRCTGCGACINRHSKSLDTTKKVCGHCRSRFELLINTPRGRMLRPSIAAKYDKRLLPHCSDKTPKLSPTLSTRPDQKSLPLREIKQNEDLQNGLLNMFRDFNISN</sequence>
<dbReference type="WBParaSite" id="TREG1_88520.4">
    <property type="protein sequence ID" value="TREG1_88520.4"/>
    <property type="gene ID" value="TREG1_88520"/>
</dbReference>
<feature type="domain" description="SprT-like" evidence="2">
    <location>
        <begin position="452"/>
        <end position="616"/>
    </location>
</feature>
<organism evidence="3 5">
    <name type="scientific">Trichobilharzia regenti</name>
    <name type="common">Nasal bird schistosome</name>
    <dbReference type="NCBI Taxonomy" id="157069"/>
    <lineage>
        <taxon>Eukaryota</taxon>
        <taxon>Metazoa</taxon>
        <taxon>Spiralia</taxon>
        <taxon>Lophotrochozoa</taxon>
        <taxon>Platyhelminthes</taxon>
        <taxon>Trematoda</taxon>
        <taxon>Digenea</taxon>
        <taxon>Strigeidida</taxon>
        <taxon>Schistosomatoidea</taxon>
        <taxon>Schistosomatidae</taxon>
        <taxon>Trichobilharzia</taxon>
    </lineage>
</organism>
<feature type="compositionally biased region" description="Polar residues" evidence="1">
    <location>
        <begin position="373"/>
        <end position="382"/>
    </location>
</feature>
<evidence type="ECO:0000313" key="3">
    <source>
        <dbReference type="Proteomes" id="UP000050795"/>
    </source>
</evidence>
<dbReference type="PANTHER" id="PTHR23099">
    <property type="entry name" value="TRANSCRIPTIONAL REGULATOR"/>
    <property type="match status" value="1"/>
</dbReference>
<evidence type="ECO:0000256" key="1">
    <source>
        <dbReference type="SAM" id="MobiDB-lite"/>
    </source>
</evidence>
<dbReference type="AlphaFoldDB" id="A0AA85KIQ7"/>
<protein>
    <recommendedName>
        <fullName evidence="2">SprT-like domain-containing protein</fullName>
    </recommendedName>
</protein>
<evidence type="ECO:0000313" key="5">
    <source>
        <dbReference type="WBParaSite" id="TREG1_88520.2"/>
    </source>
</evidence>
<evidence type="ECO:0000313" key="4">
    <source>
        <dbReference type="WBParaSite" id="TREG1_88520.1"/>
    </source>
</evidence>
<evidence type="ECO:0000259" key="2">
    <source>
        <dbReference type="SMART" id="SM00731"/>
    </source>
</evidence>